<keyword evidence="1" id="KW-0813">Transport</keyword>
<dbReference type="InterPro" id="IPR051120">
    <property type="entry name" value="ABC_AA/LPS_Transport"/>
</dbReference>
<evidence type="ECO:0000313" key="6">
    <source>
        <dbReference type="Proteomes" id="UP001596434"/>
    </source>
</evidence>
<dbReference type="CDD" id="cd03219">
    <property type="entry name" value="ABC_Mj1267_LivG_branched"/>
    <property type="match status" value="1"/>
</dbReference>
<keyword evidence="6" id="KW-1185">Reference proteome</keyword>
<dbReference type="SUPFAM" id="SSF52540">
    <property type="entry name" value="P-loop containing nucleoside triphosphate hydrolases"/>
    <property type="match status" value="1"/>
</dbReference>
<dbReference type="RefSeq" id="WP_379704648.1">
    <property type="nucleotide sequence ID" value="NZ_JBHTAT010000001.1"/>
</dbReference>
<dbReference type="EMBL" id="JBHTAT010000001">
    <property type="protein sequence ID" value="MFC7256115.1"/>
    <property type="molecule type" value="Genomic_DNA"/>
</dbReference>
<dbReference type="SMART" id="SM00382">
    <property type="entry name" value="AAA"/>
    <property type="match status" value="1"/>
</dbReference>
<dbReference type="AlphaFoldDB" id="A0ABD6A0M4"/>
<name>A0ABD6A0M4_9EURY</name>
<dbReference type="InterPro" id="IPR032823">
    <property type="entry name" value="BCA_ABC_TP_C"/>
</dbReference>
<dbReference type="Gene3D" id="3.40.50.300">
    <property type="entry name" value="P-loop containing nucleotide triphosphate hydrolases"/>
    <property type="match status" value="1"/>
</dbReference>
<organism evidence="5 6">
    <name type="scientific">Haloplanus litoreus</name>
    <dbReference type="NCBI Taxonomy" id="767515"/>
    <lineage>
        <taxon>Archaea</taxon>
        <taxon>Methanobacteriati</taxon>
        <taxon>Methanobacteriota</taxon>
        <taxon>Stenosarchaea group</taxon>
        <taxon>Halobacteria</taxon>
        <taxon>Halobacteriales</taxon>
        <taxon>Haloferacaceae</taxon>
        <taxon>Haloplanus</taxon>
    </lineage>
</organism>
<accession>A0ABD6A0M4</accession>
<dbReference type="InterPro" id="IPR003593">
    <property type="entry name" value="AAA+_ATPase"/>
</dbReference>
<dbReference type="PROSITE" id="PS50893">
    <property type="entry name" value="ABC_TRANSPORTER_2"/>
    <property type="match status" value="1"/>
</dbReference>
<sequence length="250" mass="27233">MTTSETTTNADATGEALLRTEGLTKQFGGLVAVDDVTLRVESGEIRCLIGPNGAGKSTLLKLLVGQLSPSAGQVFYRGEDITDLSQHDRARNGMSMKFQVPAVYGDLSVRQNVHIPLQREVDHNIDAEIDSTLESFGLLDEAGTRADDLAHGQQQWLEIAMASALDPDLLLLDEPAAGMSVQETERTADYVHRLNDQGVTLLVIEHDIDFVRAIAQSVTVLHQGEVFAEGTIDEIEDDPDVRRIYLGEGH</sequence>
<dbReference type="Proteomes" id="UP001596434">
    <property type="component" value="Unassembled WGS sequence"/>
</dbReference>
<dbReference type="GeneID" id="96954496"/>
<keyword evidence="2" id="KW-0547">Nucleotide-binding</keyword>
<evidence type="ECO:0000256" key="3">
    <source>
        <dbReference type="ARBA" id="ARBA00022840"/>
    </source>
</evidence>
<dbReference type="GO" id="GO:0005524">
    <property type="term" value="F:ATP binding"/>
    <property type="evidence" value="ECO:0007669"/>
    <property type="project" value="UniProtKB-KW"/>
</dbReference>
<evidence type="ECO:0000313" key="5">
    <source>
        <dbReference type="EMBL" id="MFC7256115.1"/>
    </source>
</evidence>
<dbReference type="InterPro" id="IPR027417">
    <property type="entry name" value="P-loop_NTPase"/>
</dbReference>
<reference evidence="5 6" key="1">
    <citation type="journal article" date="2019" name="Int. J. Syst. Evol. Microbiol.">
        <title>The Global Catalogue of Microorganisms (GCM) 10K type strain sequencing project: providing services to taxonomists for standard genome sequencing and annotation.</title>
        <authorList>
            <consortium name="The Broad Institute Genomics Platform"/>
            <consortium name="The Broad Institute Genome Sequencing Center for Infectious Disease"/>
            <person name="Wu L."/>
            <person name="Ma J."/>
        </authorList>
    </citation>
    <scope>NUCLEOTIDE SEQUENCE [LARGE SCALE GENOMIC DNA]</scope>
    <source>
        <strain evidence="5 6">GX21</strain>
    </source>
</reference>
<protein>
    <submittedName>
        <fullName evidence="5">ABC transporter ATP-binding protein</fullName>
    </submittedName>
</protein>
<keyword evidence="3 5" id="KW-0067">ATP-binding</keyword>
<evidence type="ECO:0000259" key="4">
    <source>
        <dbReference type="PROSITE" id="PS50893"/>
    </source>
</evidence>
<gene>
    <name evidence="5" type="ORF">ACFQKE_12560</name>
</gene>
<evidence type="ECO:0000256" key="1">
    <source>
        <dbReference type="ARBA" id="ARBA00022448"/>
    </source>
</evidence>
<comment type="caution">
    <text evidence="5">The sequence shown here is derived from an EMBL/GenBank/DDBJ whole genome shotgun (WGS) entry which is preliminary data.</text>
</comment>
<dbReference type="PANTHER" id="PTHR45772:SF2">
    <property type="entry name" value="ABC TRANSPORTER ATP-BINDING PROTEIN"/>
    <property type="match status" value="1"/>
</dbReference>
<feature type="domain" description="ABC transporter" evidence="4">
    <location>
        <begin position="18"/>
        <end position="248"/>
    </location>
</feature>
<evidence type="ECO:0000256" key="2">
    <source>
        <dbReference type="ARBA" id="ARBA00022741"/>
    </source>
</evidence>
<dbReference type="Pfam" id="PF12399">
    <property type="entry name" value="BCA_ABC_TP_C"/>
    <property type="match status" value="1"/>
</dbReference>
<dbReference type="Pfam" id="PF00005">
    <property type="entry name" value="ABC_tran"/>
    <property type="match status" value="1"/>
</dbReference>
<dbReference type="PANTHER" id="PTHR45772">
    <property type="entry name" value="CONSERVED COMPONENT OF ABC TRANSPORTER FOR NATURAL AMINO ACIDS-RELATED"/>
    <property type="match status" value="1"/>
</dbReference>
<dbReference type="InterPro" id="IPR003439">
    <property type="entry name" value="ABC_transporter-like_ATP-bd"/>
</dbReference>
<proteinExistence type="predicted"/>